<gene>
    <name evidence="1" type="ordered locus">XNC1_1187</name>
</gene>
<dbReference type="HOGENOM" id="CLU_117687_0_0_6"/>
<dbReference type="EMBL" id="FN667742">
    <property type="protein sequence ID" value="CBJ89258.1"/>
    <property type="molecule type" value="Genomic_DNA"/>
</dbReference>
<organism evidence="1 2">
    <name type="scientific">Xenorhabdus nematophila (strain ATCC 19061 / DSM 3370 / CCUG 14189 / LMG 1036 / NCIMB 9965 / AN6)</name>
    <dbReference type="NCBI Taxonomy" id="406817"/>
    <lineage>
        <taxon>Bacteria</taxon>
        <taxon>Pseudomonadati</taxon>
        <taxon>Pseudomonadota</taxon>
        <taxon>Gammaproteobacteria</taxon>
        <taxon>Enterobacterales</taxon>
        <taxon>Morganellaceae</taxon>
        <taxon>Xenorhabdus</taxon>
    </lineage>
</organism>
<dbReference type="KEGG" id="xne:XNC1_1187"/>
<dbReference type="GO" id="GO:0044659">
    <property type="term" value="P:viral release from host cell by cytolysis"/>
    <property type="evidence" value="ECO:0007669"/>
    <property type="project" value="InterPro"/>
</dbReference>
<dbReference type="eggNOG" id="ENOG503377A">
    <property type="taxonomic scope" value="Bacteria"/>
</dbReference>
<reference evidence="1 2" key="1">
    <citation type="journal article" date="2011" name="PLoS ONE">
        <title>The entomopathogenic bacterial endosymbionts xenorhabdus and photorhabdus: convergent lifestyles from divergent genomes.</title>
        <authorList>
            <person name="Chaston J.M."/>
            <person name="Suen G."/>
            <person name="Tucker S.L."/>
            <person name="Andersen A.W."/>
            <person name="Bhasin A."/>
            <person name="Bode E."/>
            <person name="Bode H.B."/>
            <person name="Brachmann A.O."/>
            <person name="Cowles C.E."/>
            <person name="Cowles K.N."/>
            <person name="Darby C."/>
            <person name="de Leon L."/>
            <person name="Drace K."/>
            <person name="Du Z."/>
            <person name="Givaudan A."/>
            <person name="Herbert Tran E.E."/>
            <person name="Jewell K.A."/>
            <person name="Knack J.J."/>
            <person name="Krasomil-Osterfeld K.C."/>
            <person name="Kukor R."/>
            <person name="Lanois A."/>
            <person name="Latreille P."/>
            <person name="Leimgruber N.K."/>
            <person name="Lipke C.M."/>
            <person name="Liu R."/>
            <person name="Lu X."/>
            <person name="Martens E.C."/>
            <person name="Marri P.R."/>
            <person name="Medigue C."/>
            <person name="Menard M.L."/>
            <person name="Miller N.M."/>
            <person name="Morales-Soto N."/>
            <person name="Norton S."/>
            <person name="Ogier J.C."/>
            <person name="Orchard S.S."/>
            <person name="Park D."/>
            <person name="Park Y."/>
            <person name="Qurollo B.A."/>
            <person name="Sugar D.R."/>
            <person name="Richards G.R."/>
            <person name="Rouy Z."/>
            <person name="Slominski B."/>
            <person name="Slominski K."/>
            <person name="Snyder H."/>
            <person name="Tjaden B.C."/>
            <person name="van der Hoeven R."/>
            <person name="Welch R.D."/>
            <person name="Wheeler C."/>
            <person name="Xiang B."/>
            <person name="Barbazuk B."/>
            <person name="Gaudriault S."/>
            <person name="Goodner B."/>
            <person name="Slater S.C."/>
            <person name="Forst S."/>
            <person name="Goldman B.S."/>
            <person name="Goodrich-Blair H."/>
        </authorList>
    </citation>
    <scope>NUCLEOTIDE SEQUENCE [LARGE SCALE GENOMIC DNA]</scope>
    <source>
        <strain evidence="2">ATCC 19061 / DSM 3370 / CCUG 14189 / LMG 1036 / NCIMB 9965 / AN6</strain>
    </source>
</reference>
<dbReference type="RefSeq" id="WP_013183702.1">
    <property type="nucleotide sequence ID" value="NC_014228.1"/>
</dbReference>
<proteinExistence type="predicted"/>
<accession>D3V9M0</accession>
<evidence type="ECO:0008006" key="3">
    <source>
        <dbReference type="Google" id="ProtNLM"/>
    </source>
</evidence>
<evidence type="ECO:0000313" key="1">
    <source>
        <dbReference type="EMBL" id="CBJ89258.1"/>
    </source>
</evidence>
<evidence type="ECO:0000313" key="2">
    <source>
        <dbReference type="Proteomes" id="UP000008075"/>
    </source>
</evidence>
<dbReference type="AlphaFoldDB" id="D3V9M0"/>
<protein>
    <recommendedName>
        <fullName evidence="3">Endopeptidase</fullName>
    </recommendedName>
</protein>
<dbReference type="STRING" id="406817.XNC1_1187"/>
<dbReference type="GeneID" id="24904621"/>
<name>D3V9M0_XENNA</name>
<keyword evidence="2" id="KW-1185">Reference proteome</keyword>
<sequence>MQMNWLIGIEMMKKMPLVASLVIGGTFGWLGHRSLFLSELTGLKQQQAEQLVAINQKAYSETLAAIRQMKDAQNRAAKLDEYYSEKLAHATEENAALRTDIAASHRRVQIAAANLATCQLTQDRNTRTRSVGDGAQIELTAEAGRAIYDIRTGIIRDQTKLDYLQRYVRDVVRQCKPE</sequence>
<dbReference type="Pfam" id="PF03245">
    <property type="entry name" value="Phage_lysis"/>
    <property type="match status" value="1"/>
</dbReference>
<dbReference type="InterPro" id="IPR004929">
    <property type="entry name" value="I-spanin"/>
</dbReference>
<dbReference type="Proteomes" id="UP000008075">
    <property type="component" value="Chromosome"/>
</dbReference>